<evidence type="ECO:0000256" key="3">
    <source>
        <dbReference type="ARBA" id="ARBA00022737"/>
    </source>
</evidence>
<dbReference type="AlphaFoldDB" id="A0A267GS04"/>
<dbReference type="SMART" id="SM00355">
    <property type="entry name" value="ZnF_C2H2"/>
    <property type="match status" value="7"/>
</dbReference>
<dbReference type="GO" id="GO:0005634">
    <property type="term" value="C:nucleus"/>
    <property type="evidence" value="ECO:0007669"/>
    <property type="project" value="UniProtKB-SubCell"/>
</dbReference>
<evidence type="ECO:0000256" key="7">
    <source>
        <dbReference type="ARBA" id="ARBA00023163"/>
    </source>
</evidence>
<keyword evidence="6" id="KW-0805">Transcription regulation</keyword>
<dbReference type="Gene3D" id="3.30.160.60">
    <property type="entry name" value="Classic Zinc Finger"/>
    <property type="match status" value="5"/>
</dbReference>
<feature type="domain" description="C2H2-type" evidence="11">
    <location>
        <begin position="227"/>
        <end position="255"/>
    </location>
</feature>
<feature type="compositionally biased region" description="Low complexity" evidence="10">
    <location>
        <begin position="298"/>
        <end position="311"/>
    </location>
</feature>
<feature type="region of interest" description="Disordered" evidence="10">
    <location>
        <begin position="1"/>
        <end position="20"/>
    </location>
</feature>
<feature type="domain" description="C2H2-type" evidence="11">
    <location>
        <begin position="501"/>
        <end position="528"/>
    </location>
</feature>
<dbReference type="InterPro" id="IPR036236">
    <property type="entry name" value="Znf_C2H2_sf"/>
</dbReference>
<dbReference type="InterPro" id="IPR013087">
    <property type="entry name" value="Znf_C2H2_type"/>
</dbReference>
<feature type="domain" description="C2H2-type" evidence="11">
    <location>
        <begin position="316"/>
        <end position="343"/>
    </location>
</feature>
<dbReference type="GO" id="GO:0006357">
    <property type="term" value="P:regulation of transcription by RNA polymerase II"/>
    <property type="evidence" value="ECO:0007669"/>
    <property type="project" value="UniProtKB-ARBA"/>
</dbReference>
<feature type="non-terminal residue" evidence="12">
    <location>
        <position position="1"/>
    </location>
</feature>
<protein>
    <recommendedName>
        <fullName evidence="11">C2H2-type domain-containing protein</fullName>
    </recommendedName>
</protein>
<dbReference type="SUPFAM" id="SSF57667">
    <property type="entry name" value="beta-beta-alpha zinc fingers"/>
    <property type="match status" value="4"/>
</dbReference>
<dbReference type="STRING" id="282301.A0A267GS04"/>
<evidence type="ECO:0000256" key="2">
    <source>
        <dbReference type="ARBA" id="ARBA00022723"/>
    </source>
</evidence>
<name>A0A267GS04_9PLAT</name>
<gene>
    <name evidence="12" type="ORF">BOX15_Mlig000839g1</name>
</gene>
<evidence type="ECO:0000256" key="4">
    <source>
        <dbReference type="ARBA" id="ARBA00022771"/>
    </source>
</evidence>
<dbReference type="EMBL" id="NIVC01000175">
    <property type="protein sequence ID" value="PAA88795.1"/>
    <property type="molecule type" value="Genomic_DNA"/>
</dbReference>
<dbReference type="GO" id="GO:0008270">
    <property type="term" value="F:zinc ion binding"/>
    <property type="evidence" value="ECO:0007669"/>
    <property type="project" value="UniProtKB-KW"/>
</dbReference>
<organism evidence="12 13">
    <name type="scientific">Macrostomum lignano</name>
    <dbReference type="NCBI Taxonomy" id="282301"/>
    <lineage>
        <taxon>Eukaryota</taxon>
        <taxon>Metazoa</taxon>
        <taxon>Spiralia</taxon>
        <taxon>Lophotrochozoa</taxon>
        <taxon>Platyhelminthes</taxon>
        <taxon>Rhabditophora</taxon>
        <taxon>Macrostomorpha</taxon>
        <taxon>Macrostomida</taxon>
        <taxon>Macrostomidae</taxon>
        <taxon>Macrostomum</taxon>
    </lineage>
</organism>
<feature type="compositionally biased region" description="Acidic residues" evidence="10">
    <location>
        <begin position="370"/>
        <end position="393"/>
    </location>
</feature>
<comment type="caution">
    <text evidence="12">The sequence shown here is derived from an EMBL/GenBank/DDBJ whole genome shotgun (WGS) entry which is preliminary data.</text>
</comment>
<dbReference type="Pfam" id="PF13894">
    <property type="entry name" value="zf-C2H2_4"/>
    <property type="match status" value="2"/>
</dbReference>
<keyword evidence="3" id="KW-0677">Repeat</keyword>
<evidence type="ECO:0000313" key="12">
    <source>
        <dbReference type="EMBL" id="PAA88795.1"/>
    </source>
</evidence>
<keyword evidence="13" id="KW-1185">Reference proteome</keyword>
<feature type="region of interest" description="Disordered" evidence="10">
    <location>
        <begin position="361"/>
        <end position="396"/>
    </location>
</feature>
<dbReference type="FunFam" id="3.30.160.60:FF:001289">
    <property type="entry name" value="Zinc finger protein 574"/>
    <property type="match status" value="1"/>
</dbReference>
<feature type="domain" description="C2H2-type" evidence="11">
    <location>
        <begin position="408"/>
        <end position="436"/>
    </location>
</feature>
<keyword evidence="2" id="KW-0479">Metal-binding</keyword>
<reference evidence="12 13" key="1">
    <citation type="submission" date="2017-06" db="EMBL/GenBank/DDBJ databases">
        <title>A platform for efficient transgenesis in Macrostomum lignano, a flatworm model organism for stem cell research.</title>
        <authorList>
            <person name="Berezikov E."/>
        </authorList>
    </citation>
    <scope>NUCLEOTIDE SEQUENCE [LARGE SCALE GENOMIC DNA]</scope>
    <source>
        <strain evidence="12">DV1</strain>
        <tissue evidence="12">Whole organism</tissue>
    </source>
</reference>
<dbReference type="FunFam" id="3.30.160.60:FF:000145">
    <property type="entry name" value="Zinc finger protein 574"/>
    <property type="match status" value="1"/>
</dbReference>
<feature type="domain" description="C2H2-type" evidence="11">
    <location>
        <begin position="342"/>
        <end position="370"/>
    </location>
</feature>
<feature type="domain" description="C2H2-type" evidence="11">
    <location>
        <begin position="445"/>
        <end position="472"/>
    </location>
</feature>
<dbReference type="PROSITE" id="PS00028">
    <property type="entry name" value="ZINC_FINGER_C2H2_1"/>
    <property type="match status" value="6"/>
</dbReference>
<dbReference type="PROSITE" id="PS50157">
    <property type="entry name" value="ZINC_FINGER_C2H2_2"/>
    <property type="match status" value="7"/>
</dbReference>
<dbReference type="OrthoDB" id="6220440at2759"/>
<evidence type="ECO:0000256" key="1">
    <source>
        <dbReference type="ARBA" id="ARBA00004123"/>
    </source>
</evidence>
<keyword evidence="8" id="KW-0539">Nucleus</keyword>
<sequence length="598" mass="64766">LNNSTVYRSKPKRMSSTAAARRVEIVSSSASPPLVRHFSTASSVGGGTSKPVVVQVKIEPSNDSVGTKITRLSDASGSTVSKSVGAVTPATVSSIVGSTNNTATTSSSGITVERRNNCCVISIPRSAVKPVSMSTNSTAVSSTAPISTIRVATASKRLSDSVGSQVRALVAAQEGFTAMSSSPRKAPTELVDKEPGDEANSNQEPLSVHDALQSALVLLPEGSRKRFQCRLCGNCYARVEYLSRHVRQAHLRDSRLLQFSSRGQSADDVEVATADRPDQGDEGEEAGSSPKKQRRLRSLNNNTTTNSNINKNISGPRCTLCDRRFVDEAELRRHLLSHPGSYECPRCGRWFPSLAGLKRHSEDAHQSAQDDSDEADGYDENDASDEDGDDPMADDVGVGSGSSFSRPCICAICQSAFAESHLLANHVKSVHRLRKTGGRGDQRCYQCAYCAKCFHQHTNLRRHLTCHTGQRQFPCPICQKRFADKGDVNKHMVTHTGVKPFKCQVCDRRFGQRTNLRTHALTHTKPSQQLPVGVSPTAIISSAAATTRSVGRPRKLRNQLGRAPVGMLDPGFDHGRQVREHFLETVEVPEADEEVILG</sequence>
<evidence type="ECO:0000256" key="5">
    <source>
        <dbReference type="ARBA" id="ARBA00022833"/>
    </source>
</evidence>
<keyword evidence="5" id="KW-0862">Zinc</keyword>
<evidence type="ECO:0000313" key="13">
    <source>
        <dbReference type="Proteomes" id="UP000215902"/>
    </source>
</evidence>
<feature type="compositionally biased region" description="Basic and acidic residues" evidence="10">
    <location>
        <begin position="186"/>
        <end position="196"/>
    </location>
</feature>
<evidence type="ECO:0000259" key="11">
    <source>
        <dbReference type="PROSITE" id="PS50157"/>
    </source>
</evidence>
<dbReference type="Proteomes" id="UP000215902">
    <property type="component" value="Unassembled WGS sequence"/>
</dbReference>
<proteinExistence type="predicted"/>
<feature type="domain" description="C2H2-type" evidence="11">
    <location>
        <begin position="473"/>
        <end position="500"/>
    </location>
</feature>
<dbReference type="Pfam" id="PF00096">
    <property type="entry name" value="zf-C2H2"/>
    <property type="match status" value="2"/>
</dbReference>
<keyword evidence="7" id="KW-0804">Transcription</keyword>
<evidence type="ECO:0000256" key="9">
    <source>
        <dbReference type="PROSITE-ProRule" id="PRU00042"/>
    </source>
</evidence>
<comment type="subcellular location">
    <subcellularLocation>
        <location evidence="1">Nucleus</location>
    </subcellularLocation>
</comment>
<accession>A0A267GS04</accession>
<feature type="region of interest" description="Disordered" evidence="10">
    <location>
        <begin position="262"/>
        <end position="311"/>
    </location>
</feature>
<evidence type="ECO:0000256" key="8">
    <source>
        <dbReference type="ARBA" id="ARBA00023242"/>
    </source>
</evidence>
<dbReference type="PANTHER" id="PTHR24379:SF121">
    <property type="entry name" value="C2H2-TYPE DOMAIN-CONTAINING PROTEIN"/>
    <property type="match status" value="1"/>
</dbReference>
<feature type="region of interest" description="Disordered" evidence="10">
    <location>
        <begin position="177"/>
        <end position="206"/>
    </location>
</feature>
<evidence type="ECO:0000256" key="10">
    <source>
        <dbReference type="SAM" id="MobiDB-lite"/>
    </source>
</evidence>
<evidence type="ECO:0000256" key="6">
    <source>
        <dbReference type="ARBA" id="ARBA00023015"/>
    </source>
</evidence>
<dbReference type="PANTHER" id="PTHR24379">
    <property type="entry name" value="KRAB AND ZINC FINGER DOMAIN-CONTAINING"/>
    <property type="match status" value="1"/>
</dbReference>
<keyword evidence="4 9" id="KW-0863">Zinc-finger</keyword>